<dbReference type="RefSeq" id="WP_033721473.1">
    <property type="nucleotide sequence ID" value="NZ_NSFD01000055.1"/>
</dbReference>
<evidence type="ECO:0000313" key="1">
    <source>
        <dbReference type="EMBL" id="PBA23781.1"/>
    </source>
</evidence>
<protein>
    <submittedName>
        <fullName evidence="1">Uncharacterized protein</fullName>
    </submittedName>
</protein>
<evidence type="ECO:0000313" key="2">
    <source>
        <dbReference type="Proteomes" id="UP000217768"/>
    </source>
</evidence>
<comment type="caution">
    <text evidence="1">The sequence shown here is derived from an EMBL/GenBank/DDBJ whole genome shotgun (WGS) entry which is preliminary data.</text>
</comment>
<dbReference type="EMBL" id="NSFD01000055">
    <property type="protein sequence ID" value="PBA23781.1"/>
    <property type="molecule type" value="Genomic_DNA"/>
</dbReference>
<name>A0A2A2ZBG0_MYCAV</name>
<reference evidence="1 2" key="1">
    <citation type="submission" date="2017-08" db="EMBL/GenBank/DDBJ databases">
        <title>Phylogenetic analysis of Mycobacterium avium complex whole genomes.</title>
        <authorList>
            <person name="Caverly L.J."/>
            <person name="Spilker T."/>
            <person name="Lipuma J."/>
        </authorList>
    </citation>
    <scope>NUCLEOTIDE SEQUENCE [LARGE SCALE GENOMIC DNA]</scope>
    <source>
        <strain evidence="1 2">FLAC0165</strain>
    </source>
</reference>
<proteinExistence type="predicted"/>
<dbReference type="Proteomes" id="UP000217768">
    <property type="component" value="Unassembled WGS sequence"/>
</dbReference>
<dbReference type="NCBIfam" id="NF046112">
    <property type="entry name" value="MSMEG_6209_Nter"/>
    <property type="match status" value="1"/>
</dbReference>
<gene>
    <name evidence="1" type="ORF">CKJ66_26320</name>
</gene>
<organism evidence="1 2">
    <name type="scientific">Mycobacterium avium</name>
    <dbReference type="NCBI Taxonomy" id="1764"/>
    <lineage>
        <taxon>Bacteria</taxon>
        <taxon>Bacillati</taxon>
        <taxon>Actinomycetota</taxon>
        <taxon>Actinomycetes</taxon>
        <taxon>Mycobacteriales</taxon>
        <taxon>Mycobacteriaceae</taxon>
        <taxon>Mycobacterium</taxon>
        <taxon>Mycobacterium avium complex (MAC)</taxon>
    </lineage>
</organism>
<dbReference type="AlphaFoldDB" id="A0A2A2ZBG0"/>
<accession>A0A2A2ZBG0</accession>
<sequence>MPAAESTDLALKIFRELLSAAIARGRRPHHTAALGPTTWLAIDALAHEHPEATPDHIVAAHDAFNREHRGTPCAEYSEDQHTARAAEYAAIDNLVAQLRITYPTVAPEAIATIVRRIHSDFDTHNDRDFIPLLVEQAVHEHLA</sequence>